<evidence type="ECO:0000259" key="1">
    <source>
        <dbReference type="PROSITE" id="PS51063"/>
    </source>
</evidence>
<dbReference type="AlphaFoldDB" id="K2H7A5"/>
<proteinExistence type="predicted"/>
<feature type="domain" description="HTH crp-type" evidence="1">
    <location>
        <begin position="1"/>
        <end position="46"/>
    </location>
</feature>
<evidence type="ECO:0000313" key="3">
    <source>
        <dbReference type="Proteomes" id="UP000011746"/>
    </source>
</evidence>
<dbReference type="InterPro" id="IPR036390">
    <property type="entry name" value="WH_DNA-bd_sf"/>
</dbReference>
<dbReference type="InterPro" id="IPR036388">
    <property type="entry name" value="WH-like_DNA-bd_sf"/>
</dbReference>
<dbReference type="PRINTS" id="PR00034">
    <property type="entry name" value="HTHCRP"/>
</dbReference>
<dbReference type="GO" id="GO:0003677">
    <property type="term" value="F:DNA binding"/>
    <property type="evidence" value="ECO:0007669"/>
    <property type="project" value="InterPro"/>
</dbReference>
<dbReference type="InterPro" id="IPR012318">
    <property type="entry name" value="HTH_CRP"/>
</dbReference>
<dbReference type="Proteomes" id="UP000011746">
    <property type="component" value="Unassembled WGS sequence"/>
</dbReference>
<dbReference type="GO" id="GO:0006355">
    <property type="term" value="P:regulation of DNA-templated transcription"/>
    <property type="evidence" value="ECO:0007669"/>
    <property type="project" value="InterPro"/>
</dbReference>
<protein>
    <submittedName>
        <fullName evidence="2">CRP/FNR family transcription regulator</fullName>
    </submittedName>
</protein>
<keyword evidence="3" id="KW-1185">Reference proteome</keyword>
<name>K2H7A5_9BACI</name>
<dbReference type="Pfam" id="PF13545">
    <property type="entry name" value="HTH_Crp_2"/>
    <property type="match status" value="1"/>
</dbReference>
<dbReference type="PROSITE" id="PS51063">
    <property type="entry name" value="HTH_CRP_2"/>
    <property type="match status" value="1"/>
</dbReference>
<reference evidence="2 3" key="1">
    <citation type="journal article" date="2012" name="J. Bacteriol.">
        <title>Draft Genome Sequence of Salimicrobium sp. Strain MJ3, Isolated from Myulchi-Jeot, Korean Fermented Seafood.</title>
        <authorList>
            <person name="Lee S.H."/>
            <person name="Jung J.Y."/>
            <person name="Jeon C.O."/>
        </authorList>
    </citation>
    <scope>NUCLEOTIDE SEQUENCE [LARGE SCALE GENOMIC DNA]</scope>
    <source>
        <strain evidence="2 3">MJ3</strain>
    </source>
</reference>
<sequence length="56" mass="6108">MEADLTHKDLAHMVGSTRETISSTISTLKKEGYLHGKTPFSVHAAKAEAFLAHKTL</sequence>
<evidence type="ECO:0000313" key="2">
    <source>
        <dbReference type="EMBL" id="EKE31560.1"/>
    </source>
</evidence>
<dbReference type="Gene3D" id="1.10.10.10">
    <property type="entry name" value="Winged helix-like DNA-binding domain superfamily/Winged helix DNA-binding domain"/>
    <property type="match status" value="1"/>
</dbReference>
<comment type="caution">
    <text evidence="2">The sequence shown here is derived from an EMBL/GenBank/DDBJ whole genome shotgun (WGS) entry which is preliminary data.</text>
</comment>
<dbReference type="EMBL" id="AMPQ01000008">
    <property type="protein sequence ID" value="EKE31560.1"/>
    <property type="molecule type" value="Genomic_DNA"/>
</dbReference>
<gene>
    <name evidence="2" type="ORF">MJ3_07263</name>
</gene>
<dbReference type="SUPFAM" id="SSF46785">
    <property type="entry name" value="Winged helix' DNA-binding domain"/>
    <property type="match status" value="1"/>
</dbReference>
<accession>K2H7A5</accession>
<organism evidence="2 3">
    <name type="scientific">Salimicrobium jeotgali</name>
    <dbReference type="NCBI Taxonomy" id="1230341"/>
    <lineage>
        <taxon>Bacteria</taxon>
        <taxon>Bacillati</taxon>
        <taxon>Bacillota</taxon>
        <taxon>Bacilli</taxon>
        <taxon>Bacillales</taxon>
        <taxon>Bacillaceae</taxon>
        <taxon>Salimicrobium</taxon>
    </lineage>
</organism>